<feature type="region of interest" description="Disordered" evidence="9">
    <location>
        <begin position="721"/>
        <end position="777"/>
    </location>
</feature>
<dbReference type="GO" id="GO:0006869">
    <property type="term" value="P:lipid transport"/>
    <property type="evidence" value="ECO:0007669"/>
    <property type="project" value="UniProtKB-KW"/>
</dbReference>
<gene>
    <name evidence="12" type="ORF">D4764_18G0007450</name>
</gene>
<evidence type="ECO:0000256" key="2">
    <source>
        <dbReference type="ARBA" id="ARBA00022448"/>
    </source>
</evidence>
<dbReference type="GO" id="GO:0005789">
    <property type="term" value="C:endoplasmic reticulum membrane"/>
    <property type="evidence" value="ECO:0007669"/>
    <property type="project" value="UniProtKB-SubCell"/>
</dbReference>
<dbReference type="AlphaFoldDB" id="A0A5C6NTF5"/>
<proteinExistence type="predicted"/>
<feature type="region of interest" description="Disordered" evidence="9">
    <location>
        <begin position="515"/>
        <end position="550"/>
    </location>
</feature>
<keyword evidence="3 10" id="KW-0812">Transmembrane</keyword>
<evidence type="ECO:0000313" key="12">
    <source>
        <dbReference type="EMBL" id="TWW69939.1"/>
    </source>
</evidence>
<organism evidence="12 13">
    <name type="scientific">Takifugu flavidus</name>
    <name type="common">sansaifugu</name>
    <dbReference type="NCBI Taxonomy" id="433684"/>
    <lineage>
        <taxon>Eukaryota</taxon>
        <taxon>Metazoa</taxon>
        <taxon>Chordata</taxon>
        <taxon>Craniata</taxon>
        <taxon>Vertebrata</taxon>
        <taxon>Euteleostomi</taxon>
        <taxon>Actinopterygii</taxon>
        <taxon>Neopterygii</taxon>
        <taxon>Teleostei</taxon>
        <taxon>Neoteleostei</taxon>
        <taxon>Acanthomorphata</taxon>
        <taxon>Eupercaria</taxon>
        <taxon>Tetraodontiformes</taxon>
        <taxon>Tetradontoidea</taxon>
        <taxon>Tetraodontidae</taxon>
        <taxon>Takifugu</taxon>
    </lineage>
</organism>
<feature type="transmembrane region" description="Helical" evidence="10">
    <location>
        <begin position="292"/>
        <end position="310"/>
    </location>
</feature>
<feature type="region of interest" description="Disordered" evidence="9">
    <location>
        <begin position="910"/>
        <end position="934"/>
    </location>
</feature>
<dbReference type="PANTHER" id="PTHR13466:SF4">
    <property type="entry name" value="SMP-LTD DOMAIN-CONTAINING PROTEIN"/>
    <property type="match status" value="1"/>
</dbReference>
<dbReference type="InterPro" id="IPR031468">
    <property type="entry name" value="SMP_LBD"/>
</dbReference>
<feature type="region of interest" description="Disordered" evidence="9">
    <location>
        <begin position="205"/>
        <end position="258"/>
    </location>
</feature>
<evidence type="ECO:0000256" key="7">
    <source>
        <dbReference type="ARBA" id="ARBA00023121"/>
    </source>
</evidence>
<evidence type="ECO:0000256" key="1">
    <source>
        <dbReference type="ARBA" id="ARBA00004586"/>
    </source>
</evidence>
<sequence>MVTMEESKLIISLDCHDEGPVVAFSKDKPRGRESQPDLSIGMDLDLSQSHHSHRSFLPHSPSSPGSLADLSALSAGLLATTGLVKSSSTDLDPSESRSPRGRPLLTLVKSLSTEISWRAEPDVNLSRSDSKLHLHPWKQHPKIPEARPEAGGVAEGDDWVTASSAEPRGSSLIAELEDKRKKFSEAMQDQLSMLSKMIGDESCIPKQGRTSSLGDSSVFQSSCEKDEGGEDPTMKCRKRPDGEHKGSYDPPVKRPQQGPLTDRAMLEMMDLQNGSGGRTNARPRVRAPGSSLPLHWLFLVGLLAYSFFVLPLPPYLTGLFLGVVGGFMLGLGAMFTFAPRRSSTKPNRGPRKQLTLGPLDGEHADAEILEGWMNESHSYDPESFHPSIMHSVHVTLDGSRLSLAYPRTNVPRWAGFDEVPHEASFLRSCTYQLAKCKVSLLPPGLARKRLWNKKYPVCITLADGERGEESPAQVQEQDERPRRDAVTEQQLPVNLYLFGRTGREKEEWFQHFLSASRADPSTSREESPDVSCGGDAVKENTSDDAADSSGGVKARLELDYSTFMTQLIESSSTIQSPGPSDKEGQPVHKKVHNEEEVPGADTSPGPGVGGLSEGHPLWLNSLVGRIFWDFLREKYWTDQVAQKIQKKLSKIKLPYFMNELTLADLDMGTCLPQVLGTSKPTLDRRGLWLELQLVYTGCLQMSLETKMNLCKLGKEGEDEAHGVLESQSASSNPRLSVLADSDEESSSADSSDEDDGPSCETQGSGGDKSMMTTSEGHVGVSTSRKFLRFVDKIAKSKYFQKATENEYIRKKIAEVSNMPLMLTVEVLELSGTLAINIPPPPTDRIWYSFQLPPRLDLHVRPVLGDREVTFTHVTEWIEKKLQCEFQKVFVMPNMDDLYLPLMTSGLDIPPTVRQPSVHPPSQQSSVESQDYQSE</sequence>
<dbReference type="EMBL" id="RHFK02000010">
    <property type="protein sequence ID" value="TWW69939.1"/>
    <property type="molecule type" value="Genomic_DNA"/>
</dbReference>
<feature type="compositionally biased region" description="Polar residues" evidence="9">
    <location>
        <begin position="208"/>
        <end position="222"/>
    </location>
</feature>
<evidence type="ECO:0000259" key="11">
    <source>
        <dbReference type="PROSITE" id="PS51847"/>
    </source>
</evidence>
<evidence type="ECO:0000256" key="5">
    <source>
        <dbReference type="ARBA" id="ARBA00022989"/>
    </source>
</evidence>
<feature type="domain" description="SMP-LTD" evidence="11">
    <location>
        <begin position="611"/>
        <end position="900"/>
    </location>
</feature>
<keyword evidence="13" id="KW-1185">Reference proteome</keyword>
<feature type="region of interest" description="Disordered" evidence="9">
    <location>
        <begin position="570"/>
        <end position="609"/>
    </location>
</feature>
<evidence type="ECO:0000256" key="3">
    <source>
        <dbReference type="ARBA" id="ARBA00022692"/>
    </source>
</evidence>
<keyword evidence="4" id="KW-0256">Endoplasmic reticulum</keyword>
<evidence type="ECO:0000256" key="8">
    <source>
        <dbReference type="ARBA" id="ARBA00023136"/>
    </source>
</evidence>
<dbReference type="Proteomes" id="UP000324091">
    <property type="component" value="Chromosome 18"/>
</dbReference>
<feature type="region of interest" description="Disordered" evidence="9">
    <location>
        <begin position="85"/>
        <end position="104"/>
    </location>
</feature>
<protein>
    <submittedName>
        <fullName evidence="12">Testis-expressed protein 2</fullName>
    </submittedName>
</protein>
<comment type="subcellular location">
    <subcellularLocation>
        <location evidence="1">Endoplasmic reticulum membrane</location>
    </subcellularLocation>
</comment>
<feature type="compositionally biased region" description="Polar residues" evidence="9">
    <location>
        <begin position="725"/>
        <end position="734"/>
    </location>
</feature>
<feature type="region of interest" description="Disordered" evidence="9">
    <location>
        <begin position="49"/>
        <end position="68"/>
    </location>
</feature>
<comment type="caution">
    <text evidence="12">The sequence shown here is derived from an EMBL/GenBank/DDBJ whole genome shotgun (WGS) entry which is preliminary data.</text>
</comment>
<evidence type="ECO:0000313" key="13">
    <source>
        <dbReference type="Proteomes" id="UP000324091"/>
    </source>
</evidence>
<dbReference type="PANTHER" id="PTHR13466">
    <property type="entry name" value="TEX2 PROTEIN-RELATED"/>
    <property type="match status" value="1"/>
</dbReference>
<dbReference type="PROSITE" id="PS51847">
    <property type="entry name" value="SMP"/>
    <property type="match status" value="1"/>
</dbReference>
<name>A0A5C6NTF5_9TELE</name>
<reference evidence="12 13" key="1">
    <citation type="submission" date="2019-04" db="EMBL/GenBank/DDBJ databases">
        <title>Chromosome genome assembly for Takifugu flavidus.</title>
        <authorList>
            <person name="Xiao S."/>
        </authorList>
    </citation>
    <scope>NUCLEOTIDE SEQUENCE [LARGE SCALE GENOMIC DNA]</scope>
    <source>
        <strain evidence="12">HTHZ2018</strain>
        <tissue evidence="12">Muscle</tissue>
    </source>
</reference>
<dbReference type="GO" id="GO:0008289">
    <property type="term" value="F:lipid binding"/>
    <property type="evidence" value="ECO:0007669"/>
    <property type="project" value="UniProtKB-KW"/>
</dbReference>
<evidence type="ECO:0000256" key="9">
    <source>
        <dbReference type="SAM" id="MobiDB-lite"/>
    </source>
</evidence>
<feature type="transmembrane region" description="Helical" evidence="10">
    <location>
        <begin position="316"/>
        <end position="338"/>
    </location>
</feature>
<feature type="compositionally biased region" description="Basic and acidic residues" evidence="9">
    <location>
        <begin position="477"/>
        <end position="486"/>
    </location>
</feature>
<keyword evidence="2" id="KW-0813">Transport</keyword>
<feature type="region of interest" description="Disordered" evidence="9">
    <location>
        <begin position="465"/>
        <end position="486"/>
    </location>
</feature>
<evidence type="ECO:0000256" key="4">
    <source>
        <dbReference type="ARBA" id="ARBA00022824"/>
    </source>
</evidence>
<keyword evidence="7" id="KW-0446">Lipid-binding</keyword>
<feature type="compositionally biased region" description="Acidic residues" evidence="9">
    <location>
        <begin position="740"/>
        <end position="757"/>
    </location>
</feature>
<feature type="compositionally biased region" description="Low complexity" evidence="9">
    <location>
        <begin position="913"/>
        <end position="934"/>
    </location>
</feature>
<dbReference type="CDD" id="cd21675">
    <property type="entry name" value="SMP_TEX2"/>
    <property type="match status" value="1"/>
</dbReference>
<keyword evidence="5 10" id="KW-1133">Transmembrane helix</keyword>
<keyword evidence="8 10" id="KW-0472">Membrane</keyword>
<evidence type="ECO:0000256" key="10">
    <source>
        <dbReference type="SAM" id="Phobius"/>
    </source>
</evidence>
<accession>A0A5C6NTF5</accession>
<keyword evidence="6" id="KW-0445">Lipid transport</keyword>
<evidence type="ECO:0000256" key="6">
    <source>
        <dbReference type="ARBA" id="ARBA00023055"/>
    </source>
</evidence>